<keyword evidence="3" id="KW-1185">Reference proteome</keyword>
<protein>
    <submittedName>
        <fullName evidence="2">Uncharacterized protein</fullName>
    </submittedName>
</protein>
<reference evidence="2" key="1">
    <citation type="submission" date="2022-11" db="EMBL/GenBank/DDBJ databases">
        <authorList>
            <person name="Hyden B.L."/>
            <person name="Feng K."/>
            <person name="Yates T."/>
            <person name="Jawdy S."/>
            <person name="Smart L.B."/>
            <person name="Muchero W."/>
        </authorList>
    </citation>
    <scope>NUCLEOTIDE SEQUENCE</scope>
    <source>
        <tissue evidence="2">Shoot tip</tissue>
    </source>
</reference>
<evidence type="ECO:0000313" key="3">
    <source>
        <dbReference type="Proteomes" id="UP001151529"/>
    </source>
</evidence>
<dbReference type="AlphaFoldDB" id="A0A9Q0V3Y1"/>
<comment type="caution">
    <text evidence="2">The sequence shown here is derived from an EMBL/GenBank/DDBJ whole genome shotgun (WGS) entry which is preliminary data.</text>
</comment>
<feature type="signal peptide" evidence="1">
    <location>
        <begin position="1"/>
        <end position="19"/>
    </location>
</feature>
<dbReference type="Proteomes" id="UP001151529">
    <property type="component" value="Chromosome 6"/>
</dbReference>
<name>A0A9Q0V3Y1_SALVM</name>
<keyword evidence="1" id="KW-0732">Signal</keyword>
<gene>
    <name evidence="2" type="ORF">OIU85_015851</name>
</gene>
<proteinExistence type="predicted"/>
<evidence type="ECO:0000313" key="2">
    <source>
        <dbReference type="EMBL" id="KAJ6741710.1"/>
    </source>
</evidence>
<dbReference type="EMBL" id="JAPFFL010000002">
    <property type="protein sequence ID" value="KAJ6741710.1"/>
    <property type="molecule type" value="Genomic_DNA"/>
</dbReference>
<accession>A0A9Q0V3Y1</accession>
<sequence length="152" mass="17127">MASSPISWILLCLSTVTRGIWGSALFVKYEGNEYVLEVIGSGSSFLIKPMLQPTAQQLFPRIGSGQVHAAKELVFSVKLYFHVQLVPPTHVLEEDNSTPLELWKVNNREQGSLNLAPWQYFQEQTKSNVPLLDRILVTKILLVLFTVRATED</sequence>
<reference evidence="2" key="2">
    <citation type="journal article" date="2023" name="Int. J. Mol. Sci.">
        <title>De Novo Assembly and Annotation of 11 Diverse Shrub Willow (Salix) Genomes Reveals Novel Gene Organization in Sex-Linked Regions.</title>
        <authorList>
            <person name="Hyden B."/>
            <person name="Feng K."/>
            <person name="Yates T.B."/>
            <person name="Jawdy S."/>
            <person name="Cereghino C."/>
            <person name="Smart L.B."/>
            <person name="Muchero W."/>
        </authorList>
    </citation>
    <scope>NUCLEOTIDE SEQUENCE [LARGE SCALE GENOMIC DNA]</scope>
    <source>
        <tissue evidence="2">Shoot tip</tissue>
    </source>
</reference>
<evidence type="ECO:0000256" key="1">
    <source>
        <dbReference type="SAM" id="SignalP"/>
    </source>
</evidence>
<organism evidence="2 3">
    <name type="scientific">Salix viminalis</name>
    <name type="common">Common osier</name>
    <name type="synonym">Basket willow</name>
    <dbReference type="NCBI Taxonomy" id="40686"/>
    <lineage>
        <taxon>Eukaryota</taxon>
        <taxon>Viridiplantae</taxon>
        <taxon>Streptophyta</taxon>
        <taxon>Embryophyta</taxon>
        <taxon>Tracheophyta</taxon>
        <taxon>Spermatophyta</taxon>
        <taxon>Magnoliopsida</taxon>
        <taxon>eudicotyledons</taxon>
        <taxon>Gunneridae</taxon>
        <taxon>Pentapetalae</taxon>
        <taxon>rosids</taxon>
        <taxon>fabids</taxon>
        <taxon>Malpighiales</taxon>
        <taxon>Salicaceae</taxon>
        <taxon>Saliceae</taxon>
        <taxon>Salix</taxon>
    </lineage>
</organism>
<feature type="chain" id="PRO_5040415857" evidence="1">
    <location>
        <begin position="20"/>
        <end position="152"/>
    </location>
</feature>